<evidence type="ECO:0000313" key="1">
    <source>
        <dbReference type="EMBL" id="DAD89813.1"/>
    </source>
</evidence>
<proteinExistence type="predicted"/>
<organism evidence="1">
    <name type="scientific">Myoviridae sp. ctsip2</name>
    <dbReference type="NCBI Taxonomy" id="2826705"/>
    <lineage>
        <taxon>Viruses</taxon>
        <taxon>Duplodnaviria</taxon>
        <taxon>Heunggongvirae</taxon>
        <taxon>Uroviricota</taxon>
        <taxon>Caudoviricetes</taxon>
    </lineage>
</organism>
<protein>
    <submittedName>
        <fullName evidence="1">Virion morphogenesis protein</fullName>
    </submittedName>
</protein>
<accession>A0A8S5N543</accession>
<reference evidence="1" key="1">
    <citation type="journal article" date="2021" name="Proc. Natl. Acad. Sci. U.S.A.">
        <title>A Catalog of Tens of Thousands of Viruses from Human Metagenomes Reveals Hidden Associations with Chronic Diseases.</title>
        <authorList>
            <person name="Tisza M.J."/>
            <person name="Buck C.B."/>
        </authorList>
    </citation>
    <scope>NUCLEOTIDE SEQUENCE</scope>
    <source>
        <strain evidence="1">Ctsip2</strain>
    </source>
</reference>
<sequence>MANVKADLSGLENMVKKLKSDKSVKIGIIGSDAKQQHDSKSGLTNAELGAVHEYGQTIQIPAHTVTVYRSISAQGDFKYDGKFRKKKLKSTNWQEEHQVDAYTVTIPRRSFLYDPLAAKLGDLIRSKKKEAWKAYFVKNSPESFLTMIGSTGVAIVEQVFSTGFIGWQPLTAATKRAKQAKGYSPNTLVTTGQGGLSSSISFKVEKKWT</sequence>
<dbReference type="EMBL" id="BK015070">
    <property type="protein sequence ID" value="DAD89813.1"/>
    <property type="molecule type" value="Genomic_DNA"/>
</dbReference>
<name>A0A8S5N543_9CAUD</name>